<dbReference type="InterPro" id="IPR055754">
    <property type="entry name" value="DUF7330"/>
</dbReference>
<protein>
    <recommendedName>
        <fullName evidence="1">DUF7330 domain-containing protein</fullName>
    </recommendedName>
</protein>
<accession>A0AAD2HB25</accession>
<evidence type="ECO:0000259" key="1">
    <source>
        <dbReference type="Pfam" id="PF24016"/>
    </source>
</evidence>
<name>A0AAD2HB25_9AGAR</name>
<feature type="domain" description="DUF7330" evidence="1">
    <location>
        <begin position="19"/>
        <end position="137"/>
    </location>
</feature>
<dbReference type="Pfam" id="PF24016">
    <property type="entry name" value="DUF7330"/>
    <property type="match status" value="1"/>
</dbReference>
<reference evidence="2" key="1">
    <citation type="submission" date="2023-11" db="EMBL/GenBank/DDBJ databases">
        <authorList>
            <person name="De Vega J J."/>
            <person name="De Vega J J."/>
        </authorList>
    </citation>
    <scope>NUCLEOTIDE SEQUENCE</scope>
</reference>
<sequence>MARAVARAREWRLEKRRLARLVHIEAKTRTGDIELHVHSGAGGPISLTAASVMGNIRIFLSHPVQGQLVVRAPILGRHRVTLSPRIQTTCGAPLHEAGRTTHWLVGDTASRVVQDGEGDRITVEASLGSVWIGYVDETPSATAGSGDSSRTSQCFWMKACLVLLALAWVAWRFGVCQTLECFL</sequence>
<proteinExistence type="predicted"/>
<gene>
    <name evidence="2" type="ORF">MYCIT1_LOCUS17962</name>
</gene>
<dbReference type="Proteomes" id="UP001295794">
    <property type="component" value="Unassembled WGS sequence"/>
</dbReference>
<evidence type="ECO:0000313" key="2">
    <source>
        <dbReference type="EMBL" id="CAK5272332.1"/>
    </source>
</evidence>
<dbReference type="AlphaFoldDB" id="A0AAD2HB25"/>
<dbReference type="EMBL" id="CAVNYO010000181">
    <property type="protein sequence ID" value="CAK5272332.1"/>
    <property type="molecule type" value="Genomic_DNA"/>
</dbReference>
<comment type="caution">
    <text evidence="2">The sequence shown here is derived from an EMBL/GenBank/DDBJ whole genome shotgun (WGS) entry which is preliminary data.</text>
</comment>
<organism evidence="2 3">
    <name type="scientific">Mycena citricolor</name>
    <dbReference type="NCBI Taxonomy" id="2018698"/>
    <lineage>
        <taxon>Eukaryota</taxon>
        <taxon>Fungi</taxon>
        <taxon>Dikarya</taxon>
        <taxon>Basidiomycota</taxon>
        <taxon>Agaricomycotina</taxon>
        <taxon>Agaricomycetes</taxon>
        <taxon>Agaricomycetidae</taxon>
        <taxon>Agaricales</taxon>
        <taxon>Marasmiineae</taxon>
        <taxon>Mycenaceae</taxon>
        <taxon>Mycena</taxon>
    </lineage>
</organism>
<keyword evidence="3" id="KW-1185">Reference proteome</keyword>
<evidence type="ECO:0000313" key="3">
    <source>
        <dbReference type="Proteomes" id="UP001295794"/>
    </source>
</evidence>